<evidence type="ECO:0000256" key="3">
    <source>
        <dbReference type="ARBA" id="ARBA00022723"/>
    </source>
</evidence>
<dbReference type="GO" id="GO:0046872">
    <property type="term" value="F:metal ion binding"/>
    <property type="evidence" value="ECO:0007669"/>
    <property type="project" value="UniProtKB-KW"/>
</dbReference>
<dbReference type="GO" id="GO:0051539">
    <property type="term" value="F:4 iron, 4 sulfur cluster binding"/>
    <property type="evidence" value="ECO:0007669"/>
    <property type="project" value="UniProtKB-KW"/>
</dbReference>
<dbReference type="InterPro" id="IPR017896">
    <property type="entry name" value="4Fe4S_Fe-S-bd"/>
</dbReference>
<reference evidence="8 9" key="1">
    <citation type="submission" date="2016-10" db="EMBL/GenBank/DDBJ databases">
        <authorList>
            <person name="de Groot N.N."/>
        </authorList>
    </citation>
    <scope>NUCLEOTIDE SEQUENCE [LARGE SCALE GENOMIC DNA]</scope>
    <source>
        <strain evidence="8 9">DSM 5885</strain>
    </source>
</reference>
<organism evidence="8 9">
    <name type="scientific">Propionivibrio dicarboxylicus</name>
    <dbReference type="NCBI Taxonomy" id="83767"/>
    <lineage>
        <taxon>Bacteria</taxon>
        <taxon>Pseudomonadati</taxon>
        <taxon>Pseudomonadota</taxon>
        <taxon>Betaproteobacteria</taxon>
        <taxon>Rhodocyclales</taxon>
        <taxon>Rhodocyclaceae</taxon>
        <taxon>Propionivibrio</taxon>
    </lineage>
</organism>
<dbReference type="STRING" id="83767.SAMN05660652_03306"/>
<dbReference type="OrthoDB" id="9779457at2"/>
<keyword evidence="9" id="KW-1185">Reference proteome</keyword>
<keyword evidence="2" id="KW-0004">4Fe-4S</keyword>
<accession>A0A1G8JZR3</accession>
<dbReference type="PROSITE" id="PS51379">
    <property type="entry name" value="4FE4S_FER_2"/>
    <property type="match status" value="1"/>
</dbReference>
<comment type="subcellular location">
    <subcellularLocation>
        <location evidence="1">Cell envelope</location>
    </subcellularLocation>
</comment>
<dbReference type="AlphaFoldDB" id="A0A1G8JZR3"/>
<feature type="domain" description="4Fe-4S ferredoxin-type" evidence="7">
    <location>
        <begin position="4"/>
        <end position="33"/>
    </location>
</feature>
<dbReference type="GO" id="GO:0030313">
    <property type="term" value="C:cell envelope"/>
    <property type="evidence" value="ECO:0007669"/>
    <property type="project" value="UniProtKB-SubCell"/>
</dbReference>
<sequence>MEKQGLLIDYEFCTGCHSCEVACKQEHEYPAGKWGIKVNEFTQQISEKRMEITYLPFPTDLCNLCHQRTSHGELPACVKHCQAACMTFGNITDLVASMVKKPKMVLFSPK</sequence>
<name>A0A1G8JZR3_9RHOO</name>
<keyword evidence="3" id="KW-0479">Metal-binding</keyword>
<gene>
    <name evidence="8" type="ORF">SAMN05660652_03306</name>
</gene>
<evidence type="ECO:0000256" key="4">
    <source>
        <dbReference type="ARBA" id="ARBA00022737"/>
    </source>
</evidence>
<keyword evidence="6" id="KW-0411">Iron-sulfur</keyword>
<dbReference type="PANTHER" id="PTHR43545">
    <property type="entry name" value="FORMATE DEHYDROGENASE, NITRATE-INDUCIBLE, IRON-SULFUR SUBUNIT"/>
    <property type="match status" value="1"/>
</dbReference>
<evidence type="ECO:0000256" key="6">
    <source>
        <dbReference type="ARBA" id="ARBA00023014"/>
    </source>
</evidence>
<dbReference type="EMBL" id="FNCY01000017">
    <property type="protein sequence ID" value="SDI36692.1"/>
    <property type="molecule type" value="Genomic_DNA"/>
</dbReference>
<evidence type="ECO:0000256" key="5">
    <source>
        <dbReference type="ARBA" id="ARBA00023004"/>
    </source>
</evidence>
<dbReference type="PANTHER" id="PTHR43545:SF4">
    <property type="entry name" value="IRON-SULFUR PROTEIN"/>
    <property type="match status" value="1"/>
</dbReference>
<evidence type="ECO:0000313" key="9">
    <source>
        <dbReference type="Proteomes" id="UP000198607"/>
    </source>
</evidence>
<dbReference type="Proteomes" id="UP000198607">
    <property type="component" value="Unassembled WGS sequence"/>
</dbReference>
<dbReference type="Gene3D" id="3.30.70.20">
    <property type="match status" value="1"/>
</dbReference>
<protein>
    <recommendedName>
        <fullName evidence="7">4Fe-4S ferredoxin-type domain-containing protein</fullName>
    </recommendedName>
</protein>
<dbReference type="SUPFAM" id="SSF54862">
    <property type="entry name" value="4Fe-4S ferredoxins"/>
    <property type="match status" value="1"/>
</dbReference>
<proteinExistence type="predicted"/>
<dbReference type="InterPro" id="IPR051555">
    <property type="entry name" value="FDH_Electron_Transfer_Unit"/>
</dbReference>
<dbReference type="RefSeq" id="WP_091939163.1">
    <property type="nucleotide sequence ID" value="NZ_FNCY01000017.1"/>
</dbReference>
<evidence type="ECO:0000313" key="8">
    <source>
        <dbReference type="EMBL" id="SDI36692.1"/>
    </source>
</evidence>
<dbReference type="Pfam" id="PF12797">
    <property type="entry name" value="Fer4_2"/>
    <property type="match status" value="1"/>
</dbReference>
<evidence type="ECO:0000256" key="2">
    <source>
        <dbReference type="ARBA" id="ARBA00022485"/>
    </source>
</evidence>
<evidence type="ECO:0000259" key="7">
    <source>
        <dbReference type="PROSITE" id="PS51379"/>
    </source>
</evidence>
<evidence type="ECO:0000256" key="1">
    <source>
        <dbReference type="ARBA" id="ARBA00004196"/>
    </source>
</evidence>
<keyword evidence="4" id="KW-0677">Repeat</keyword>
<keyword evidence="5" id="KW-0408">Iron</keyword>